<evidence type="ECO:0000313" key="1">
    <source>
        <dbReference type="EMBL" id="KAI0031865.1"/>
    </source>
</evidence>
<keyword evidence="2" id="KW-1185">Reference proteome</keyword>
<reference evidence="1" key="2">
    <citation type="journal article" date="2022" name="New Phytol.">
        <title>Evolutionary transition to the ectomycorrhizal habit in the genomes of a hyperdiverse lineage of mushroom-forming fungi.</title>
        <authorList>
            <person name="Looney B."/>
            <person name="Miyauchi S."/>
            <person name="Morin E."/>
            <person name="Drula E."/>
            <person name="Courty P.E."/>
            <person name="Kohler A."/>
            <person name="Kuo A."/>
            <person name="LaButti K."/>
            <person name="Pangilinan J."/>
            <person name="Lipzen A."/>
            <person name="Riley R."/>
            <person name="Andreopoulos W."/>
            <person name="He G."/>
            <person name="Johnson J."/>
            <person name="Nolan M."/>
            <person name="Tritt A."/>
            <person name="Barry K.W."/>
            <person name="Grigoriev I.V."/>
            <person name="Nagy L.G."/>
            <person name="Hibbett D."/>
            <person name="Henrissat B."/>
            <person name="Matheny P.B."/>
            <person name="Labbe J."/>
            <person name="Martin F.M."/>
        </authorList>
    </citation>
    <scope>NUCLEOTIDE SEQUENCE</scope>
    <source>
        <strain evidence="1">EC-137</strain>
    </source>
</reference>
<dbReference type="Proteomes" id="UP000814128">
    <property type="component" value="Unassembled WGS sequence"/>
</dbReference>
<reference evidence="1" key="1">
    <citation type="submission" date="2021-02" db="EMBL/GenBank/DDBJ databases">
        <authorList>
            <consortium name="DOE Joint Genome Institute"/>
            <person name="Ahrendt S."/>
            <person name="Looney B.P."/>
            <person name="Miyauchi S."/>
            <person name="Morin E."/>
            <person name="Drula E."/>
            <person name="Courty P.E."/>
            <person name="Chicoki N."/>
            <person name="Fauchery L."/>
            <person name="Kohler A."/>
            <person name="Kuo A."/>
            <person name="Labutti K."/>
            <person name="Pangilinan J."/>
            <person name="Lipzen A."/>
            <person name="Riley R."/>
            <person name="Andreopoulos W."/>
            <person name="He G."/>
            <person name="Johnson J."/>
            <person name="Barry K.W."/>
            <person name="Grigoriev I.V."/>
            <person name="Nagy L."/>
            <person name="Hibbett D."/>
            <person name="Henrissat B."/>
            <person name="Matheny P.B."/>
            <person name="Labbe J."/>
            <person name="Martin F."/>
        </authorList>
    </citation>
    <scope>NUCLEOTIDE SEQUENCE</scope>
    <source>
        <strain evidence="1">EC-137</strain>
    </source>
</reference>
<evidence type="ECO:0000313" key="2">
    <source>
        <dbReference type="Proteomes" id="UP000814128"/>
    </source>
</evidence>
<dbReference type="EMBL" id="MU273565">
    <property type="protein sequence ID" value="KAI0031865.1"/>
    <property type="molecule type" value="Genomic_DNA"/>
</dbReference>
<sequence>MAFRLPSTHLESLLPLSMAQDLQHRPWSGSLSLTFVHTAQGGPQNVFVTIADVDRQACSEFWPPSFNIQVAQNQIAAAEVAAWVRHHSPPICVFMPNKHPENSVNSANRSAFASLARYLRLHNLVAYGAWDRPDRFPNGGGIVIYPSTSTTEQLLLGAIFPSAPLPEFVVPSQTSPTVASVSPQAPQAQYQPLGPDQPSSATSYYPYAGQYAHS</sequence>
<organism evidence="1 2">
    <name type="scientific">Vararia minispora EC-137</name>
    <dbReference type="NCBI Taxonomy" id="1314806"/>
    <lineage>
        <taxon>Eukaryota</taxon>
        <taxon>Fungi</taxon>
        <taxon>Dikarya</taxon>
        <taxon>Basidiomycota</taxon>
        <taxon>Agaricomycotina</taxon>
        <taxon>Agaricomycetes</taxon>
        <taxon>Russulales</taxon>
        <taxon>Lachnocladiaceae</taxon>
        <taxon>Vararia</taxon>
    </lineage>
</organism>
<comment type="caution">
    <text evidence="1">The sequence shown here is derived from an EMBL/GenBank/DDBJ whole genome shotgun (WGS) entry which is preliminary data.</text>
</comment>
<name>A0ACB8QJP8_9AGAM</name>
<gene>
    <name evidence="1" type="ORF">K488DRAFT_51169</name>
</gene>
<protein>
    <submittedName>
        <fullName evidence="1">Uncharacterized protein</fullName>
    </submittedName>
</protein>
<accession>A0ACB8QJP8</accession>
<proteinExistence type="predicted"/>